<sequence length="331" mass="36717">MFQLRPSSTPEELRSKPLSLSSKVQQPWRNAYLETYACPEGTVLIRRTSKEDLIRAKTFSESFHSSASTFYPNALFVQPYVEHVAWRHLFNKSDISTPPVMHGLQAEIQIDNPVVQENQPSASILLAEGGPANLFSTIMAGWMVSPTLYGDNGTHLSVFWRDGPTNGCFNMLCPGFVQVSSTTPIGGSFHRISGYGGQAYSFIGGIYQDVKSLNWWLTIVANNVSTNIGYFPRETIPYLTNTANYIAWGGLVTTLPNTPSPPMGNGHYPDGDFNKVSVMLNLMYVDDTYTSVKPLDSRLWENGIDGCYDIKYFENYEVGKLIQFGGPGGNC</sequence>
<organism evidence="2 3">
    <name type="scientific">Papaver nudicaule</name>
    <name type="common">Iceland poppy</name>
    <dbReference type="NCBI Taxonomy" id="74823"/>
    <lineage>
        <taxon>Eukaryota</taxon>
        <taxon>Viridiplantae</taxon>
        <taxon>Streptophyta</taxon>
        <taxon>Embryophyta</taxon>
        <taxon>Tracheophyta</taxon>
        <taxon>Spermatophyta</taxon>
        <taxon>Magnoliopsida</taxon>
        <taxon>Ranunculales</taxon>
        <taxon>Papaveraceae</taxon>
        <taxon>Papaveroideae</taxon>
        <taxon>Papaver</taxon>
    </lineage>
</organism>
<dbReference type="AlphaFoldDB" id="A0AA41UXH4"/>
<dbReference type="InterPro" id="IPR004314">
    <property type="entry name" value="Neprosin"/>
</dbReference>
<evidence type="ECO:0000313" key="3">
    <source>
        <dbReference type="Proteomes" id="UP001177140"/>
    </source>
</evidence>
<dbReference type="Gene3D" id="3.90.1320.10">
    <property type="entry name" value="Outer-capsid protein sigma 3, large lobe"/>
    <property type="match status" value="1"/>
</dbReference>
<dbReference type="PROSITE" id="PS52045">
    <property type="entry name" value="NEPROSIN_PEP_CD"/>
    <property type="match status" value="1"/>
</dbReference>
<dbReference type="Proteomes" id="UP001177140">
    <property type="component" value="Unassembled WGS sequence"/>
</dbReference>
<proteinExistence type="predicted"/>
<comment type="caution">
    <text evidence="2">The sequence shown here is derived from an EMBL/GenBank/DDBJ whole genome shotgun (WGS) entry which is preliminary data.</text>
</comment>
<dbReference type="InterPro" id="IPR053168">
    <property type="entry name" value="Glutamic_endopeptidase"/>
</dbReference>
<gene>
    <name evidence="2" type="ORF">MKW94_007754</name>
</gene>
<accession>A0AA41UXH4</accession>
<dbReference type="EMBL" id="JAJJMA010030838">
    <property type="protein sequence ID" value="MCL7024124.1"/>
    <property type="molecule type" value="Genomic_DNA"/>
</dbReference>
<name>A0AA41UXH4_PAPNU</name>
<dbReference type="PANTHER" id="PTHR31589">
    <property type="entry name" value="PROTEIN, PUTATIVE (DUF239)-RELATED-RELATED"/>
    <property type="match status" value="1"/>
</dbReference>
<evidence type="ECO:0000313" key="2">
    <source>
        <dbReference type="EMBL" id="MCL7024124.1"/>
    </source>
</evidence>
<protein>
    <recommendedName>
        <fullName evidence="1">Neprosin PEP catalytic domain-containing protein</fullName>
    </recommendedName>
</protein>
<evidence type="ECO:0000259" key="1">
    <source>
        <dbReference type="PROSITE" id="PS52045"/>
    </source>
</evidence>
<dbReference type="PANTHER" id="PTHR31589:SF223">
    <property type="entry name" value="PROTEIN, PUTATIVE (DUF239)-RELATED"/>
    <property type="match status" value="1"/>
</dbReference>
<feature type="domain" description="Neprosin PEP catalytic" evidence="1">
    <location>
        <begin position="83"/>
        <end position="331"/>
    </location>
</feature>
<dbReference type="Pfam" id="PF03080">
    <property type="entry name" value="Neprosin"/>
    <property type="match status" value="1"/>
</dbReference>
<keyword evidence="3" id="KW-1185">Reference proteome</keyword>
<reference evidence="2" key="1">
    <citation type="submission" date="2022-03" db="EMBL/GenBank/DDBJ databases">
        <title>A functionally conserved STORR gene fusion in Papaver species that diverged 16.8 million years ago.</title>
        <authorList>
            <person name="Catania T."/>
        </authorList>
    </citation>
    <scope>NUCLEOTIDE SEQUENCE</scope>
    <source>
        <strain evidence="2">S-191538</strain>
    </source>
</reference>